<accession>A0AAP0B7K9</accession>
<evidence type="ECO:0000256" key="1">
    <source>
        <dbReference type="ARBA" id="ARBA00022737"/>
    </source>
</evidence>
<protein>
    <submittedName>
        <fullName evidence="3">Pentatricopeptide repeat-containing protein</fullName>
    </submittedName>
</protein>
<keyword evidence="4" id="KW-1185">Reference proteome</keyword>
<dbReference type="Gene3D" id="1.25.40.10">
    <property type="entry name" value="Tetratricopeptide repeat domain"/>
    <property type="match status" value="1"/>
</dbReference>
<dbReference type="FunFam" id="1.25.40.10:FF:000425">
    <property type="entry name" value="Pentatricopeptide repeat-containing protein At3g26540"/>
    <property type="match status" value="1"/>
</dbReference>
<dbReference type="InterPro" id="IPR046960">
    <property type="entry name" value="PPR_At4g14850-like_plant"/>
</dbReference>
<dbReference type="Proteomes" id="UP001418222">
    <property type="component" value="Unassembled WGS sequence"/>
</dbReference>
<evidence type="ECO:0000313" key="4">
    <source>
        <dbReference type="Proteomes" id="UP001418222"/>
    </source>
</evidence>
<dbReference type="PANTHER" id="PTHR47926">
    <property type="entry name" value="PENTATRICOPEPTIDE REPEAT-CONTAINING PROTEIN"/>
    <property type="match status" value="1"/>
</dbReference>
<feature type="repeat" description="PPR" evidence="2">
    <location>
        <begin position="48"/>
        <end position="83"/>
    </location>
</feature>
<dbReference type="GO" id="GO:0009451">
    <property type="term" value="P:RNA modification"/>
    <property type="evidence" value="ECO:0007669"/>
    <property type="project" value="InterPro"/>
</dbReference>
<gene>
    <name evidence="3" type="primary">PCMP-E69</name>
    <name evidence="3" type="ORF">KSP39_PZI016336</name>
</gene>
<dbReference type="EMBL" id="JBBWWQ010000014">
    <property type="protein sequence ID" value="KAK8931245.1"/>
    <property type="molecule type" value="Genomic_DNA"/>
</dbReference>
<evidence type="ECO:0000313" key="3">
    <source>
        <dbReference type="EMBL" id="KAK8931245.1"/>
    </source>
</evidence>
<evidence type="ECO:0000256" key="2">
    <source>
        <dbReference type="PROSITE-ProRule" id="PRU00708"/>
    </source>
</evidence>
<keyword evidence="1" id="KW-0677">Repeat</keyword>
<dbReference type="InterPro" id="IPR011990">
    <property type="entry name" value="TPR-like_helical_dom_sf"/>
</dbReference>
<name>A0AAP0B7K9_9ASPA</name>
<dbReference type="GO" id="GO:0003723">
    <property type="term" value="F:RNA binding"/>
    <property type="evidence" value="ECO:0007669"/>
    <property type="project" value="InterPro"/>
</dbReference>
<dbReference type="InterPro" id="IPR002885">
    <property type="entry name" value="PPR_rpt"/>
</dbReference>
<dbReference type="PANTHER" id="PTHR47926:SF533">
    <property type="entry name" value="DYW DOMAIN-CONTAINING PROTEIN"/>
    <property type="match status" value="1"/>
</dbReference>
<dbReference type="AlphaFoldDB" id="A0AAP0B7K9"/>
<reference evidence="3 4" key="1">
    <citation type="journal article" date="2022" name="Nat. Plants">
        <title>Genomes of leafy and leafless Platanthera orchids illuminate the evolution of mycoheterotrophy.</title>
        <authorList>
            <person name="Li M.H."/>
            <person name="Liu K.W."/>
            <person name="Li Z."/>
            <person name="Lu H.C."/>
            <person name="Ye Q.L."/>
            <person name="Zhang D."/>
            <person name="Wang J.Y."/>
            <person name="Li Y.F."/>
            <person name="Zhong Z.M."/>
            <person name="Liu X."/>
            <person name="Yu X."/>
            <person name="Liu D.K."/>
            <person name="Tu X.D."/>
            <person name="Liu B."/>
            <person name="Hao Y."/>
            <person name="Liao X.Y."/>
            <person name="Jiang Y.T."/>
            <person name="Sun W.H."/>
            <person name="Chen J."/>
            <person name="Chen Y.Q."/>
            <person name="Ai Y."/>
            <person name="Zhai J.W."/>
            <person name="Wu S.S."/>
            <person name="Zhou Z."/>
            <person name="Hsiao Y.Y."/>
            <person name="Wu W.L."/>
            <person name="Chen Y.Y."/>
            <person name="Lin Y.F."/>
            <person name="Hsu J.L."/>
            <person name="Li C.Y."/>
            <person name="Wang Z.W."/>
            <person name="Zhao X."/>
            <person name="Zhong W.Y."/>
            <person name="Ma X.K."/>
            <person name="Ma L."/>
            <person name="Huang J."/>
            <person name="Chen G.Z."/>
            <person name="Huang M.Z."/>
            <person name="Huang L."/>
            <person name="Peng D.H."/>
            <person name="Luo Y.B."/>
            <person name="Zou S.Q."/>
            <person name="Chen S.P."/>
            <person name="Lan S."/>
            <person name="Tsai W.C."/>
            <person name="Van de Peer Y."/>
            <person name="Liu Z.J."/>
        </authorList>
    </citation>
    <scope>NUCLEOTIDE SEQUENCE [LARGE SCALE GENOMIC DNA]</scope>
    <source>
        <strain evidence="3">Lor287</strain>
    </source>
</reference>
<dbReference type="PROSITE" id="PS51375">
    <property type="entry name" value="PPR"/>
    <property type="match status" value="1"/>
</dbReference>
<proteinExistence type="predicted"/>
<organism evidence="3 4">
    <name type="scientific">Platanthera zijinensis</name>
    <dbReference type="NCBI Taxonomy" id="2320716"/>
    <lineage>
        <taxon>Eukaryota</taxon>
        <taxon>Viridiplantae</taxon>
        <taxon>Streptophyta</taxon>
        <taxon>Embryophyta</taxon>
        <taxon>Tracheophyta</taxon>
        <taxon>Spermatophyta</taxon>
        <taxon>Magnoliopsida</taxon>
        <taxon>Liliopsida</taxon>
        <taxon>Asparagales</taxon>
        <taxon>Orchidaceae</taxon>
        <taxon>Orchidoideae</taxon>
        <taxon>Orchideae</taxon>
        <taxon>Orchidinae</taxon>
        <taxon>Platanthera</taxon>
    </lineage>
</organism>
<sequence>MGSQIHCVTSKVGLDTDISVSNSLIAMYGECVRVPESWKIFMSMSGYDQISWNSMLGVLANSEAPSEESLVVFMDMMKRGWTPNRVTFVSLLSTLIPCSLLEIGK</sequence>
<comment type="caution">
    <text evidence="3">The sequence shown here is derived from an EMBL/GenBank/DDBJ whole genome shotgun (WGS) entry which is preliminary data.</text>
</comment>